<accession>A0ABM1EW06</accession>
<dbReference type="CDD" id="cd11537">
    <property type="entry name" value="NTP-PPase_RS21-C6_like"/>
    <property type="match status" value="1"/>
</dbReference>
<evidence type="ECO:0000256" key="1">
    <source>
        <dbReference type="SAM" id="MobiDB-lite"/>
    </source>
</evidence>
<dbReference type="PANTHER" id="PTHR46523">
    <property type="entry name" value="DCTP PYROPHOSPHATASE 1"/>
    <property type="match status" value="1"/>
</dbReference>
<evidence type="ECO:0000313" key="2">
    <source>
        <dbReference type="Proteomes" id="UP000695022"/>
    </source>
</evidence>
<feature type="region of interest" description="Disordered" evidence="1">
    <location>
        <begin position="114"/>
        <end position="142"/>
    </location>
</feature>
<reference evidence="3" key="1">
    <citation type="submission" date="2025-08" db="UniProtKB">
        <authorList>
            <consortium name="RefSeq"/>
        </authorList>
    </citation>
    <scope>IDENTIFICATION</scope>
</reference>
<feature type="compositionally biased region" description="Basic and acidic residues" evidence="1">
    <location>
        <begin position="119"/>
        <end position="133"/>
    </location>
</feature>
<dbReference type="GeneID" id="106816312"/>
<dbReference type="InterPro" id="IPR025984">
    <property type="entry name" value="DCTPP"/>
</dbReference>
<name>A0ABM1EW06_PRICU</name>
<keyword evidence="2" id="KW-1185">Reference proteome</keyword>
<organism evidence="2 3">
    <name type="scientific">Priapulus caudatus</name>
    <name type="common">Priapulid worm</name>
    <dbReference type="NCBI Taxonomy" id="37621"/>
    <lineage>
        <taxon>Eukaryota</taxon>
        <taxon>Metazoa</taxon>
        <taxon>Ecdysozoa</taxon>
        <taxon>Scalidophora</taxon>
        <taxon>Priapulida</taxon>
        <taxon>Priapulimorpha</taxon>
        <taxon>Priapulimorphida</taxon>
        <taxon>Priapulidae</taxon>
        <taxon>Priapulus</taxon>
    </lineage>
</organism>
<sequence>MGASKLFTLYLYVLSKKSCKRVIKPINANSFLKRQNVVVKEALHFEQPEWKAVDGHVCQSCFTSLGRMCRDTVGMKLTPRSDSKKRDVRALTPSKTTQKVGILKPVRSCTIVVPSESSELSRSHESGPEEKPRPISNDSSSEIAKDEGFHFSSSPTMEDIRKIMASFVEERNWDQFHSPKNLLLALVGEVGELAELFQWREVKEGIPDWTDAERRHLGEELSDVLVYLVRLADKVRVDLPAAALSKIALNAEKYPVSKCYGKSNKYTEYQ</sequence>
<dbReference type="Proteomes" id="UP000695022">
    <property type="component" value="Unplaced"/>
</dbReference>
<dbReference type="Gene3D" id="1.10.287.1080">
    <property type="entry name" value="MazG-like"/>
    <property type="match status" value="1"/>
</dbReference>
<dbReference type="SUPFAM" id="SSF101386">
    <property type="entry name" value="all-alpha NTP pyrophosphatases"/>
    <property type="match status" value="1"/>
</dbReference>
<dbReference type="InterPro" id="IPR052555">
    <property type="entry name" value="dCTP_Pyrophosphatase"/>
</dbReference>
<dbReference type="RefSeq" id="XP_014676377.1">
    <property type="nucleotide sequence ID" value="XM_014820891.1"/>
</dbReference>
<proteinExistence type="predicted"/>
<evidence type="ECO:0000313" key="3">
    <source>
        <dbReference type="RefSeq" id="XP_014676377.1"/>
    </source>
</evidence>
<gene>
    <name evidence="3" type="primary">LOC106816312</name>
</gene>
<protein>
    <submittedName>
        <fullName evidence="3">Uncharacterized protein LOC106816312</fullName>
    </submittedName>
</protein>
<dbReference type="PANTHER" id="PTHR46523:SF1">
    <property type="entry name" value="DCTP PYROPHOSPHATASE 1"/>
    <property type="match status" value="1"/>
</dbReference>
<dbReference type="Pfam" id="PF12643">
    <property type="entry name" value="MazG-like"/>
    <property type="match status" value="1"/>
</dbReference>